<dbReference type="Proteomes" id="UP000636709">
    <property type="component" value="Unassembled WGS sequence"/>
</dbReference>
<gene>
    <name evidence="2" type="ORF">HU200_048946</name>
</gene>
<evidence type="ECO:0000313" key="3">
    <source>
        <dbReference type="Proteomes" id="UP000636709"/>
    </source>
</evidence>
<dbReference type="AlphaFoldDB" id="A0A835AUX4"/>
<dbReference type="EMBL" id="JACEFO010002208">
    <property type="protein sequence ID" value="KAF8673383.1"/>
    <property type="molecule type" value="Genomic_DNA"/>
</dbReference>
<sequence length="270" mass="29894">MFGPIPESPDRIAPHRSSLEGSITGSATNRLLGCRHGRVLLLEDTSGNNKVFNSLIVCDPVTGGHVRLVIPPEFTDITINGTVLCAVGDEEGHVHGACHWTPFKVVLVAMSRNDRRPMACIYSSETDLEDDDDYIGVGILELNLDRQTLTVLKGPPNANSSLSRIIKATDGGVGFATLSYPSSRLRVWHCCNVNGRDIATWVLVKTVDLHRRRGFILGYDEDDGVIFIHVGSSLFMIQLDSMKFTRHYERTERGLQSTCHPFRSFYHAGD</sequence>
<keyword evidence="3" id="KW-1185">Reference proteome</keyword>
<dbReference type="PANTHER" id="PTHR33186">
    <property type="entry name" value="OS10G0136150 PROTEIN-RELATED"/>
    <property type="match status" value="1"/>
</dbReference>
<dbReference type="OrthoDB" id="580783at2759"/>
<comment type="caution">
    <text evidence="2">The sequence shown here is derived from an EMBL/GenBank/DDBJ whole genome shotgun (WGS) entry which is preliminary data.</text>
</comment>
<name>A0A835AUX4_9POAL</name>
<evidence type="ECO:0000256" key="1">
    <source>
        <dbReference type="SAM" id="MobiDB-lite"/>
    </source>
</evidence>
<organism evidence="2 3">
    <name type="scientific">Digitaria exilis</name>
    <dbReference type="NCBI Taxonomy" id="1010633"/>
    <lineage>
        <taxon>Eukaryota</taxon>
        <taxon>Viridiplantae</taxon>
        <taxon>Streptophyta</taxon>
        <taxon>Embryophyta</taxon>
        <taxon>Tracheophyta</taxon>
        <taxon>Spermatophyta</taxon>
        <taxon>Magnoliopsida</taxon>
        <taxon>Liliopsida</taxon>
        <taxon>Poales</taxon>
        <taxon>Poaceae</taxon>
        <taxon>PACMAD clade</taxon>
        <taxon>Panicoideae</taxon>
        <taxon>Panicodae</taxon>
        <taxon>Paniceae</taxon>
        <taxon>Anthephorinae</taxon>
        <taxon>Digitaria</taxon>
    </lineage>
</organism>
<proteinExistence type="predicted"/>
<evidence type="ECO:0000313" key="2">
    <source>
        <dbReference type="EMBL" id="KAF8673383.1"/>
    </source>
</evidence>
<accession>A0A835AUX4</accession>
<protein>
    <submittedName>
        <fullName evidence="2">Uncharacterized protein</fullName>
    </submittedName>
</protein>
<reference evidence="2" key="1">
    <citation type="submission" date="2020-07" db="EMBL/GenBank/DDBJ databases">
        <title>Genome sequence and genetic diversity analysis of an under-domesticated orphan crop, white fonio (Digitaria exilis).</title>
        <authorList>
            <person name="Bennetzen J.L."/>
            <person name="Chen S."/>
            <person name="Ma X."/>
            <person name="Wang X."/>
            <person name="Yssel A.E.J."/>
            <person name="Chaluvadi S.R."/>
            <person name="Johnson M."/>
            <person name="Gangashetty P."/>
            <person name="Hamidou F."/>
            <person name="Sanogo M.D."/>
            <person name="Zwaenepoel A."/>
            <person name="Wallace J."/>
            <person name="Van De Peer Y."/>
            <person name="Van Deynze A."/>
        </authorList>
    </citation>
    <scope>NUCLEOTIDE SEQUENCE</scope>
    <source>
        <tissue evidence="2">Leaves</tissue>
    </source>
</reference>
<feature type="region of interest" description="Disordered" evidence="1">
    <location>
        <begin position="1"/>
        <end position="20"/>
    </location>
</feature>
<dbReference type="PANTHER" id="PTHR33186:SF18">
    <property type="entry name" value="OS10G0136150 PROTEIN"/>
    <property type="match status" value="1"/>
</dbReference>